<dbReference type="InterPro" id="IPR009030">
    <property type="entry name" value="Growth_fac_rcpt_cys_sf"/>
</dbReference>
<feature type="transmembrane region" description="Helical" evidence="3">
    <location>
        <begin position="216"/>
        <end position="234"/>
    </location>
</feature>
<dbReference type="Pfam" id="PF00020">
    <property type="entry name" value="TNFR_c6"/>
    <property type="match status" value="2"/>
</dbReference>
<keyword evidence="1" id="KW-1015">Disulfide bond</keyword>
<dbReference type="SUPFAM" id="SSF57184">
    <property type="entry name" value="Growth factor receptor domain"/>
    <property type="match status" value="1"/>
</dbReference>
<evidence type="ECO:0000313" key="6">
    <source>
        <dbReference type="Proteomes" id="UP000472271"/>
    </source>
</evidence>
<evidence type="ECO:0000313" key="5">
    <source>
        <dbReference type="Ensembl" id="ENSSORP00005018761.1"/>
    </source>
</evidence>
<reference evidence="5" key="2">
    <citation type="submission" date="2025-08" db="UniProtKB">
        <authorList>
            <consortium name="Ensembl"/>
        </authorList>
    </citation>
    <scope>IDENTIFICATION</scope>
</reference>
<evidence type="ECO:0000256" key="1">
    <source>
        <dbReference type="PROSITE-ProRule" id="PRU00206"/>
    </source>
</evidence>
<dbReference type="Ensembl" id="ENSSORT00005019310.1">
    <property type="protein sequence ID" value="ENSSORP00005018761.1"/>
    <property type="gene ID" value="ENSSORG00005009234.1"/>
</dbReference>
<feature type="region of interest" description="Disordered" evidence="2">
    <location>
        <begin position="166"/>
        <end position="208"/>
    </location>
</feature>
<dbReference type="GO" id="GO:0038023">
    <property type="term" value="F:signaling receptor activity"/>
    <property type="evidence" value="ECO:0007669"/>
    <property type="project" value="TreeGrafter"/>
</dbReference>
<feature type="transmembrane region" description="Helical" evidence="3">
    <location>
        <begin position="12"/>
        <end position="29"/>
    </location>
</feature>
<dbReference type="Gene3D" id="2.10.50.10">
    <property type="entry name" value="Tumor Necrosis Factor Receptor, subunit A, domain 2"/>
    <property type="match status" value="2"/>
</dbReference>
<feature type="compositionally biased region" description="Polar residues" evidence="2">
    <location>
        <begin position="166"/>
        <end position="190"/>
    </location>
</feature>
<gene>
    <name evidence="5" type="primary">si:ch73-361p23.3</name>
</gene>
<dbReference type="OrthoDB" id="9932129at2759"/>
<feature type="domain" description="TNFR-Cys" evidence="4">
    <location>
        <begin position="50"/>
        <end position="92"/>
    </location>
</feature>
<dbReference type="PROSITE" id="PS50050">
    <property type="entry name" value="TNFR_NGFR_2"/>
    <property type="match status" value="1"/>
</dbReference>
<protein>
    <submittedName>
        <fullName evidence="5">Tumor necrosis factor receptor superfamily member 4-like</fullName>
    </submittedName>
</protein>
<feature type="compositionally biased region" description="Polar residues" evidence="2">
    <location>
        <begin position="271"/>
        <end position="281"/>
    </location>
</feature>
<keyword evidence="3" id="KW-0472">Membrane</keyword>
<dbReference type="PANTHER" id="PTHR47139">
    <property type="entry name" value="TUMOR NECROSIS FACTOR RECEPTOR SUPERFAMILY MEMBER 9"/>
    <property type="match status" value="1"/>
</dbReference>
<reference evidence="5" key="3">
    <citation type="submission" date="2025-09" db="UniProtKB">
        <authorList>
            <consortium name="Ensembl"/>
        </authorList>
    </citation>
    <scope>IDENTIFICATION</scope>
</reference>
<organism evidence="5 6">
    <name type="scientific">Sphaeramia orbicularis</name>
    <name type="common">orbiculate cardinalfish</name>
    <dbReference type="NCBI Taxonomy" id="375764"/>
    <lineage>
        <taxon>Eukaryota</taxon>
        <taxon>Metazoa</taxon>
        <taxon>Chordata</taxon>
        <taxon>Craniata</taxon>
        <taxon>Vertebrata</taxon>
        <taxon>Euteleostomi</taxon>
        <taxon>Actinopterygii</taxon>
        <taxon>Neopterygii</taxon>
        <taxon>Teleostei</taxon>
        <taxon>Neoteleostei</taxon>
        <taxon>Acanthomorphata</taxon>
        <taxon>Gobiaria</taxon>
        <taxon>Kurtiformes</taxon>
        <taxon>Apogonoidei</taxon>
        <taxon>Apogonidae</taxon>
        <taxon>Apogoninae</taxon>
        <taxon>Sphaeramia</taxon>
    </lineage>
</organism>
<sequence>MFLPVNMTLLKLIIFIWTFYGLIVDLEAIKCPKGQGRMRGQGKIKDKCEVCAKGYFQSKDNHDGHCDPCRKCNEATGSMVVQNCTTETNTKCQCPEGSEKKEKDSVTCKCHIGHGLNNGECVKCKDGYFSDEPNSPCRKWSECPSGVKENGTTTKNVICRYPETTADPTSNSAPSFTTLSASTPQLTKTTAAPLEPTVTTKDKDLTSNSSYTGNHIGMVLIILGIIGLLILTALTCKLRISTCMQRKTKTRDSLCRKPVEESGEESGDSSLTSLKQNPEEP</sequence>
<keyword evidence="3" id="KW-1133">Transmembrane helix</keyword>
<dbReference type="GO" id="GO:0042127">
    <property type="term" value="P:regulation of cell population proliferation"/>
    <property type="evidence" value="ECO:0007669"/>
    <property type="project" value="TreeGrafter"/>
</dbReference>
<dbReference type="FunCoup" id="A0A672ZNL7">
    <property type="interactions" value="109"/>
</dbReference>
<feature type="repeat" description="TNFR-Cys" evidence="1">
    <location>
        <begin position="50"/>
        <end position="92"/>
    </location>
</feature>
<accession>A0A672ZNL7</accession>
<reference evidence="5" key="1">
    <citation type="submission" date="2019-06" db="EMBL/GenBank/DDBJ databases">
        <authorList>
            <consortium name="Wellcome Sanger Institute Data Sharing"/>
        </authorList>
    </citation>
    <scope>NUCLEOTIDE SEQUENCE [LARGE SCALE GENOMIC DNA]</scope>
</reference>
<keyword evidence="6" id="KW-1185">Reference proteome</keyword>
<dbReference type="SMART" id="SM00208">
    <property type="entry name" value="TNFR"/>
    <property type="match status" value="2"/>
</dbReference>
<feature type="region of interest" description="Disordered" evidence="2">
    <location>
        <begin position="250"/>
        <end position="281"/>
    </location>
</feature>
<evidence type="ECO:0000259" key="4">
    <source>
        <dbReference type="PROSITE" id="PS50050"/>
    </source>
</evidence>
<keyword evidence="3" id="KW-0812">Transmembrane</keyword>
<dbReference type="InParanoid" id="A0A672ZNL7"/>
<dbReference type="InterPro" id="IPR001368">
    <property type="entry name" value="TNFR/NGFR_Cys_rich_reg"/>
</dbReference>
<comment type="caution">
    <text evidence="1">Lacks conserved residue(s) required for the propagation of feature annotation.</text>
</comment>
<feature type="compositionally biased region" description="Basic and acidic residues" evidence="2">
    <location>
        <begin position="250"/>
        <end position="260"/>
    </location>
</feature>
<evidence type="ECO:0000256" key="3">
    <source>
        <dbReference type="SAM" id="Phobius"/>
    </source>
</evidence>
<dbReference type="Proteomes" id="UP000472271">
    <property type="component" value="Chromosome 5"/>
</dbReference>
<feature type="disulfide bond" evidence="1">
    <location>
        <begin position="51"/>
        <end position="66"/>
    </location>
</feature>
<evidence type="ECO:0000256" key="2">
    <source>
        <dbReference type="SAM" id="MobiDB-lite"/>
    </source>
</evidence>
<name>A0A672ZNL7_9TELE</name>
<dbReference type="AlphaFoldDB" id="A0A672ZNL7"/>
<dbReference type="PANTHER" id="PTHR47139:SF3">
    <property type="entry name" value="SI:CH73-361P23.3"/>
    <property type="match status" value="1"/>
</dbReference>
<proteinExistence type="predicted"/>